<protein>
    <submittedName>
        <fullName evidence="4">tRNA acetyltransferase TAN1</fullName>
    </submittedName>
</protein>
<proteinExistence type="predicted"/>
<dbReference type="PANTHER" id="PTHR13452:SF10">
    <property type="entry name" value="THUMP DOMAIN-CONTAINING PROTEIN 1"/>
    <property type="match status" value="1"/>
</dbReference>
<keyword evidence="5" id="KW-1185">Reference proteome</keyword>
<feature type="domain" description="THUMP" evidence="3">
    <location>
        <begin position="214"/>
        <end position="321"/>
    </location>
</feature>
<gene>
    <name evidence="4" type="ORF">QBC37DRAFT_94778</name>
</gene>
<dbReference type="Pfam" id="PF02926">
    <property type="entry name" value="THUMP"/>
    <property type="match status" value="1"/>
</dbReference>
<feature type="compositionally biased region" description="Low complexity" evidence="2">
    <location>
        <begin position="241"/>
        <end position="250"/>
    </location>
</feature>
<feature type="region of interest" description="Disordered" evidence="2">
    <location>
        <begin position="1"/>
        <end position="35"/>
    </location>
</feature>
<reference evidence="4" key="2">
    <citation type="submission" date="2023-05" db="EMBL/GenBank/DDBJ databases">
        <authorList>
            <consortium name="Lawrence Berkeley National Laboratory"/>
            <person name="Steindorff A."/>
            <person name="Hensen N."/>
            <person name="Bonometti L."/>
            <person name="Westerberg I."/>
            <person name="Brannstrom I.O."/>
            <person name="Guillou S."/>
            <person name="Cros-Aarteil S."/>
            <person name="Calhoun S."/>
            <person name="Haridas S."/>
            <person name="Kuo A."/>
            <person name="Mondo S."/>
            <person name="Pangilinan J."/>
            <person name="Riley R."/>
            <person name="Labutti K."/>
            <person name="Andreopoulos B."/>
            <person name="Lipzen A."/>
            <person name="Chen C."/>
            <person name="Yanf M."/>
            <person name="Daum C."/>
            <person name="Ng V."/>
            <person name="Clum A."/>
            <person name="Ohm R."/>
            <person name="Martin F."/>
            <person name="Silar P."/>
            <person name="Natvig D."/>
            <person name="Lalanne C."/>
            <person name="Gautier V."/>
            <person name="Ament-Velasquez S.L."/>
            <person name="Kruys A."/>
            <person name="Hutchinson M.I."/>
            <person name="Powell A.J."/>
            <person name="Barry K."/>
            <person name="Miller A.N."/>
            <person name="Grigoriev I.V."/>
            <person name="Debuchy R."/>
            <person name="Gladieux P."/>
            <person name="Thoren M.H."/>
            <person name="Johannesson H."/>
        </authorList>
    </citation>
    <scope>NUCLEOTIDE SEQUENCE</scope>
    <source>
        <strain evidence="4">PSN293</strain>
    </source>
</reference>
<reference evidence="4" key="1">
    <citation type="journal article" date="2023" name="Mol. Phylogenet. Evol.">
        <title>Genome-scale phylogeny and comparative genomics of the fungal order Sordariales.</title>
        <authorList>
            <person name="Hensen N."/>
            <person name="Bonometti L."/>
            <person name="Westerberg I."/>
            <person name="Brannstrom I.O."/>
            <person name="Guillou S."/>
            <person name="Cros-Aarteil S."/>
            <person name="Calhoun S."/>
            <person name="Haridas S."/>
            <person name="Kuo A."/>
            <person name="Mondo S."/>
            <person name="Pangilinan J."/>
            <person name="Riley R."/>
            <person name="LaButti K."/>
            <person name="Andreopoulos B."/>
            <person name="Lipzen A."/>
            <person name="Chen C."/>
            <person name="Yan M."/>
            <person name="Daum C."/>
            <person name="Ng V."/>
            <person name="Clum A."/>
            <person name="Steindorff A."/>
            <person name="Ohm R.A."/>
            <person name="Martin F."/>
            <person name="Silar P."/>
            <person name="Natvig D.O."/>
            <person name="Lalanne C."/>
            <person name="Gautier V."/>
            <person name="Ament-Velasquez S.L."/>
            <person name="Kruys A."/>
            <person name="Hutchinson M.I."/>
            <person name="Powell A.J."/>
            <person name="Barry K."/>
            <person name="Miller A.N."/>
            <person name="Grigoriev I.V."/>
            <person name="Debuchy R."/>
            <person name="Gladieux P."/>
            <person name="Hiltunen Thoren M."/>
            <person name="Johannesson H."/>
        </authorList>
    </citation>
    <scope>NUCLEOTIDE SEQUENCE</scope>
    <source>
        <strain evidence="4">PSN293</strain>
    </source>
</reference>
<dbReference type="CDD" id="cd11717">
    <property type="entry name" value="THUMP_THUMPD1_like"/>
    <property type="match status" value="1"/>
</dbReference>
<comment type="caution">
    <text evidence="4">The sequence shown here is derived from an EMBL/GenBank/DDBJ whole genome shotgun (WGS) entry which is preliminary data.</text>
</comment>
<evidence type="ECO:0000313" key="4">
    <source>
        <dbReference type="EMBL" id="KAK4216374.1"/>
    </source>
</evidence>
<dbReference type="EMBL" id="MU858069">
    <property type="protein sequence ID" value="KAK4216374.1"/>
    <property type="molecule type" value="Genomic_DNA"/>
</dbReference>
<evidence type="ECO:0000256" key="2">
    <source>
        <dbReference type="SAM" id="MobiDB-lite"/>
    </source>
</evidence>
<dbReference type="AlphaFoldDB" id="A0AAN6YC79"/>
<dbReference type="InterPro" id="IPR040183">
    <property type="entry name" value="THUMPD1-like"/>
</dbReference>
<dbReference type="PANTHER" id="PTHR13452">
    <property type="entry name" value="THUMP DOMAIN CONTAINING PROTEIN 1-RELATED"/>
    <property type="match status" value="1"/>
</dbReference>
<sequence>MADGGKRKDAPGGGEQQNKKKKTGNAGKWKTTHQQSKMVIMRDSLPQPGDTGIWVTCARHQELKAGREVIELFNEYAEKMYGIKIEEPKAATDEEDEQDDIDASIQKEIAAMNTKKAPGDGGDENQIFTLMKMNVDCLLFVKTKAPIEPVEFVRRICLDAKEISRLDQMKCRYVNRFTPAPLMGKATEAGIVEVAREALEPFFDLSGKRDTAADTATEAGESSVGKSEVGKAEAEAEAEANTDAPAPAAPTGDEVQPKDYKPLTYALRPTIRNHSKLKRDFLINEIAGLINSDLHKVNLTSPDKVVLIDLYQAVCSMSVVDKDWDDLKKYNLFEIYKQAVKNNSSGSGPGAVPETGAE</sequence>
<accession>A0AAN6YC79</accession>
<evidence type="ECO:0000259" key="3">
    <source>
        <dbReference type="PROSITE" id="PS51165"/>
    </source>
</evidence>
<dbReference type="InterPro" id="IPR004114">
    <property type="entry name" value="THUMP_dom"/>
</dbReference>
<dbReference type="GO" id="GO:0003723">
    <property type="term" value="F:RNA binding"/>
    <property type="evidence" value="ECO:0007669"/>
    <property type="project" value="UniProtKB-UniRule"/>
</dbReference>
<dbReference type="GO" id="GO:0006400">
    <property type="term" value="P:tRNA modification"/>
    <property type="evidence" value="ECO:0007669"/>
    <property type="project" value="InterPro"/>
</dbReference>
<feature type="region of interest" description="Disordered" evidence="2">
    <location>
        <begin position="210"/>
        <end position="259"/>
    </location>
</feature>
<organism evidence="4 5">
    <name type="scientific">Rhypophila decipiens</name>
    <dbReference type="NCBI Taxonomy" id="261697"/>
    <lineage>
        <taxon>Eukaryota</taxon>
        <taxon>Fungi</taxon>
        <taxon>Dikarya</taxon>
        <taxon>Ascomycota</taxon>
        <taxon>Pezizomycotina</taxon>
        <taxon>Sordariomycetes</taxon>
        <taxon>Sordariomycetidae</taxon>
        <taxon>Sordariales</taxon>
        <taxon>Naviculisporaceae</taxon>
        <taxon>Rhypophila</taxon>
    </lineage>
</organism>
<keyword evidence="1" id="KW-0694">RNA-binding</keyword>
<evidence type="ECO:0000313" key="5">
    <source>
        <dbReference type="Proteomes" id="UP001301769"/>
    </source>
</evidence>
<dbReference type="SUPFAM" id="SSF143437">
    <property type="entry name" value="THUMP domain-like"/>
    <property type="match status" value="1"/>
</dbReference>
<name>A0AAN6YC79_9PEZI</name>
<evidence type="ECO:0000256" key="1">
    <source>
        <dbReference type="PROSITE-ProRule" id="PRU00529"/>
    </source>
</evidence>
<dbReference type="Gene3D" id="3.30.2300.10">
    <property type="entry name" value="THUMP superfamily"/>
    <property type="match status" value="1"/>
</dbReference>
<dbReference type="Proteomes" id="UP001301769">
    <property type="component" value="Unassembled WGS sequence"/>
</dbReference>
<dbReference type="PROSITE" id="PS51165">
    <property type="entry name" value="THUMP"/>
    <property type="match status" value="1"/>
</dbReference>
<feature type="compositionally biased region" description="Basic and acidic residues" evidence="2">
    <location>
        <begin position="1"/>
        <end position="10"/>
    </location>
</feature>